<protein>
    <submittedName>
        <fullName evidence="1">Type I-F CRISPR-associated protein Csy1</fullName>
    </submittedName>
</protein>
<reference evidence="1 2" key="1">
    <citation type="journal article" date="2020" name="Microorganisms">
        <title>Osmotic Adaptation and Compatible Solute Biosynthesis of Phototrophic Bacteria as Revealed from Genome Analyses.</title>
        <authorList>
            <person name="Imhoff J.F."/>
            <person name="Rahn T."/>
            <person name="Kunzel S."/>
            <person name="Keller A."/>
            <person name="Neulinger S.C."/>
        </authorList>
    </citation>
    <scope>NUCLEOTIDE SEQUENCE [LARGE SCALE GENOMIC DNA]</scope>
    <source>
        <strain evidence="1 2">DSM 21303</strain>
    </source>
</reference>
<dbReference type="NCBIfam" id="TIGR02564">
    <property type="entry name" value="cas_Csy1"/>
    <property type="match status" value="1"/>
</dbReference>
<keyword evidence="2" id="KW-1185">Reference proteome</keyword>
<accession>A0A9X0WLB9</accession>
<dbReference type="EMBL" id="NRSD01000031">
    <property type="protein sequence ID" value="MBK1646693.1"/>
    <property type="molecule type" value="Genomic_DNA"/>
</dbReference>
<proteinExistence type="predicted"/>
<gene>
    <name evidence="1" type="primary">csy1</name>
    <name evidence="1" type="ORF">CKO25_19025</name>
</gene>
<dbReference type="RefSeq" id="WP_200389516.1">
    <property type="nucleotide sequence ID" value="NZ_NRSD01000031.1"/>
</dbReference>
<dbReference type="AlphaFoldDB" id="A0A9X0WLB9"/>
<evidence type="ECO:0000313" key="1">
    <source>
        <dbReference type="EMBL" id="MBK1646693.1"/>
    </source>
</evidence>
<dbReference type="InterPro" id="IPR013397">
    <property type="entry name" value="CRISPR-assoc_prot_Csy1"/>
</dbReference>
<comment type="caution">
    <text evidence="1">The sequence shown here is derived from an EMBL/GenBank/DDBJ whole genome shotgun (WGS) entry which is preliminary data.</text>
</comment>
<dbReference type="Pfam" id="PF09611">
    <property type="entry name" value="Cas_Csy1"/>
    <property type="match status" value="1"/>
</dbReference>
<sequence>MLPSDPQRSFTIRAALHDHLVRRLNEALAKIHGTDTKAVSDRRKQQEFYQLQPLLNSGADCVSQIQMATHIVKGIHPDPKVKEATNLLVDPSNLPDLPLVGSHVLSAHIDIDATGNGAFNKKIHEVFLLLQTKFEDECILNLLKRGDSDAIAALGGSPEEATSIADRLTEMDAARCMGLASHTQAKQIYWPVGADPHDNSGYHLLAPLYPTSLVHRVYQTLQEDRFSEAAKAARKARKAGEWHERPVREYPNLAVQKLGGGKPRNISQLNHIRDGNNYLLASLPPVWQSLTVKPLFGVESLFDVYRWRREVRTLARELRRFLEGNPASNLKTRQRLDELVNALLDELIQFTAEVRTLDAGWSRDPQCSLPPSHGAWLDPDAADVRPDDVIERLSSDFAHWLNAQLREPLPMGDPEYLYWFKLAREQIKDYEGEVLHEQ</sequence>
<name>A0A9X0WLB9_9GAMM</name>
<dbReference type="Proteomes" id="UP001138802">
    <property type="component" value="Unassembled WGS sequence"/>
</dbReference>
<evidence type="ECO:0000313" key="2">
    <source>
        <dbReference type="Proteomes" id="UP001138802"/>
    </source>
</evidence>
<organism evidence="1 2">
    <name type="scientific">Thiocapsa imhoffii</name>
    <dbReference type="NCBI Taxonomy" id="382777"/>
    <lineage>
        <taxon>Bacteria</taxon>
        <taxon>Pseudomonadati</taxon>
        <taxon>Pseudomonadota</taxon>
        <taxon>Gammaproteobacteria</taxon>
        <taxon>Chromatiales</taxon>
        <taxon>Chromatiaceae</taxon>
        <taxon>Thiocapsa</taxon>
    </lineage>
</organism>